<dbReference type="CDD" id="cd16025">
    <property type="entry name" value="PAS_like"/>
    <property type="match status" value="1"/>
</dbReference>
<dbReference type="InterPro" id="IPR000917">
    <property type="entry name" value="Sulfatase_N"/>
</dbReference>
<keyword evidence="4" id="KW-0378">Hydrolase</keyword>
<evidence type="ECO:0000313" key="4">
    <source>
        <dbReference type="EMBL" id="MEJ8821594.1"/>
    </source>
</evidence>
<proteinExistence type="inferred from homology"/>
<reference evidence="4 5" key="1">
    <citation type="submission" date="2024-03" db="EMBL/GenBank/DDBJ databases">
        <title>Novel species of the genus Variovorax.</title>
        <authorList>
            <person name="Liu Q."/>
            <person name="Xin Y.-H."/>
        </authorList>
    </citation>
    <scope>NUCLEOTIDE SEQUENCE [LARGE SCALE GENOMIC DNA]</scope>
    <source>
        <strain evidence="4 5">KACC 18501</strain>
    </source>
</reference>
<evidence type="ECO:0000259" key="3">
    <source>
        <dbReference type="Pfam" id="PF00884"/>
    </source>
</evidence>
<dbReference type="InterPro" id="IPR017850">
    <property type="entry name" value="Alkaline_phosphatase_core_sf"/>
</dbReference>
<evidence type="ECO:0000313" key="5">
    <source>
        <dbReference type="Proteomes" id="UP001363010"/>
    </source>
</evidence>
<feature type="signal peptide" evidence="2">
    <location>
        <begin position="1"/>
        <end position="25"/>
    </location>
</feature>
<feature type="chain" id="PRO_5046945959" evidence="2">
    <location>
        <begin position="26"/>
        <end position="791"/>
    </location>
</feature>
<keyword evidence="5" id="KW-1185">Reference proteome</keyword>
<accession>A0ABU8VUW0</accession>
<gene>
    <name evidence="4" type="ORF">WKW80_06035</name>
</gene>
<name>A0ABU8VUW0_9BURK</name>
<protein>
    <submittedName>
        <fullName evidence="4">Arylsulfatase</fullName>
        <ecNumber evidence="4">3.1.6.-</ecNumber>
    </submittedName>
</protein>
<dbReference type="PANTHER" id="PTHR42693:SF43">
    <property type="entry name" value="BLL2667 PROTEIN"/>
    <property type="match status" value="1"/>
</dbReference>
<dbReference type="Gene3D" id="3.30.1120.10">
    <property type="match status" value="1"/>
</dbReference>
<evidence type="ECO:0000256" key="1">
    <source>
        <dbReference type="ARBA" id="ARBA00008779"/>
    </source>
</evidence>
<keyword evidence="2" id="KW-0732">Signal</keyword>
<feature type="domain" description="Sulfatase N-terminal" evidence="3">
    <location>
        <begin position="65"/>
        <end position="483"/>
    </location>
</feature>
<evidence type="ECO:0000256" key="2">
    <source>
        <dbReference type="SAM" id="SignalP"/>
    </source>
</evidence>
<dbReference type="RefSeq" id="WP_340362635.1">
    <property type="nucleotide sequence ID" value="NZ_JBBKZV010000002.1"/>
</dbReference>
<sequence length="791" mass="86560">MNRSLRAALKATVAALMLIDGLAQAVAQTALPFPRPPSASVTGPSLAESRHIRRQAPAHLAADAPNVLIVMLDDAGFAQADTVGGPIHTPTFSRIANTGVTYNAFHTAAICSASRAALLTGRNHHRVGNGVIAELGTDWDGYTGEIPKSSATIAEVLRDYGYLTAAFGKWHNTPPTQTTAMGPFDRWPTGHGFDSFYGFMGGETSQYQPRLYRNTTPIEPPHDPAYHLTEDLAGQAVDWLQQRRATAPDKPFFMYWAPGAVHGPHQVNKQWADKYKGQFDGGWDAYRERAFARQKQLGWIPQDAQLTPRPSTLPAWDSLEPQERKFQARLMEVYAGFLEHTDTQVGKLVDELEKEGIRDNTLIFYVFSDNGASAEGMLGSIAELNAHNGVNLGAKEHMAVLERDYGGLGALGGPKLESIYHAAWAWAGMTPFQGTKLVAGYFGGTRTPLAVSWPKRIKPDARVRSQFHHINDIAPTIYETVGITPPQTVDGVTQDPIDGVSMATTFGDAQAKSNKPAQYFENLGSRGLYKDGWIASVWGPRTPWVPGYAQFMGWKPANDQWALYKLDGDYSQAVDVSAANPQRLEEMKREFDAQARANKVYPLGAGLYPAIDPQARIESPYSEWHFSDRVTRLPEFAAPNLRSRSSVVTVDVDLPADAQGVLYAMGGIAGGVSLYVDRGQLVYEYNALALQRHVARSTTPLPRGRTRIEVETLVDSPKPGSAAQVLLRINGTEVGRAALPYTLPLFFTATETFDVGRDLGSPVALAYFDRAPFSFNGRIHDVHVAYAQAAH</sequence>
<comment type="similarity">
    <text evidence="1">Belongs to the sulfatase family.</text>
</comment>
<dbReference type="Pfam" id="PF00884">
    <property type="entry name" value="Sulfatase"/>
    <property type="match status" value="1"/>
</dbReference>
<organism evidence="4 5">
    <name type="scientific">Variovorax humicola</name>
    <dbReference type="NCBI Taxonomy" id="1769758"/>
    <lineage>
        <taxon>Bacteria</taxon>
        <taxon>Pseudomonadati</taxon>
        <taxon>Pseudomonadota</taxon>
        <taxon>Betaproteobacteria</taxon>
        <taxon>Burkholderiales</taxon>
        <taxon>Comamonadaceae</taxon>
        <taxon>Variovorax</taxon>
    </lineage>
</organism>
<comment type="caution">
    <text evidence="4">The sequence shown here is derived from an EMBL/GenBank/DDBJ whole genome shotgun (WGS) entry which is preliminary data.</text>
</comment>
<dbReference type="EC" id="3.1.6.-" evidence="4"/>
<dbReference type="Proteomes" id="UP001363010">
    <property type="component" value="Unassembled WGS sequence"/>
</dbReference>
<dbReference type="GO" id="GO:0016787">
    <property type="term" value="F:hydrolase activity"/>
    <property type="evidence" value="ECO:0007669"/>
    <property type="project" value="UniProtKB-KW"/>
</dbReference>
<dbReference type="InterPro" id="IPR050738">
    <property type="entry name" value="Sulfatase"/>
</dbReference>
<dbReference type="SUPFAM" id="SSF53649">
    <property type="entry name" value="Alkaline phosphatase-like"/>
    <property type="match status" value="1"/>
</dbReference>
<dbReference type="PANTHER" id="PTHR42693">
    <property type="entry name" value="ARYLSULFATASE FAMILY MEMBER"/>
    <property type="match status" value="1"/>
</dbReference>
<dbReference type="Gene3D" id="3.40.720.10">
    <property type="entry name" value="Alkaline Phosphatase, subunit A"/>
    <property type="match status" value="1"/>
</dbReference>
<dbReference type="EMBL" id="JBBKZV010000002">
    <property type="protein sequence ID" value="MEJ8821594.1"/>
    <property type="molecule type" value="Genomic_DNA"/>
</dbReference>